<evidence type="ECO:0008006" key="2">
    <source>
        <dbReference type="Google" id="ProtNLM"/>
    </source>
</evidence>
<evidence type="ECO:0000313" key="1">
    <source>
        <dbReference type="EMBL" id="SUZ85072.1"/>
    </source>
</evidence>
<organism evidence="1">
    <name type="scientific">marine metagenome</name>
    <dbReference type="NCBI Taxonomy" id="408172"/>
    <lineage>
        <taxon>unclassified sequences</taxon>
        <taxon>metagenomes</taxon>
        <taxon>ecological metagenomes</taxon>
    </lineage>
</organism>
<sequence>MKYLVFIILSFNLVFGNIANNRYGAGLDIGSKGSGFFFNYLIGNIEKNLDVVFEARYFDIKGETEMYVYDYWTNQYTTISGQNLILMPFMVGVNYHPFAGEIANNFSPFITIRGGTTFAIDGKEGSGSYKQKWSKAETHWSPAGFVGAGIEFRWYNQTSVVLHIGSDILKLSQQADNRDDYSGLLIHIAFNRFIK</sequence>
<dbReference type="AlphaFoldDB" id="A0A381R048"/>
<reference evidence="1" key="1">
    <citation type="submission" date="2018-05" db="EMBL/GenBank/DDBJ databases">
        <authorList>
            <person name="Lanie J.A."/>
            <person name="Ng W.-L."/>
            <person name="Kazmierczak K.M."/>
            <person name="Andrzejewski T.M."/>
            <person name="Davidsen T.M."/>
            <person name="Wayne K.J."/>
            <person name="Tettelin H."/>
            <person name="Glass J.I."/>
            <person name="Rusch D."/>
            <person name="Podicherti R."/>
            <person name="Tsui H.-C.T."/>
            <person name="Winkler M.E."/>
        </authorList>
    </citation>
    <scope>NUCLEOTIDE SEQUENCE</scope>
</reference>
<accession>A0A381R048</accession>
<protein>
    <recommendedName>
        <fullName evidence="2">Outer membrane protein beta-barrel domain-containing protein</fullName>
    </recommendedName>
</protein>
<dbReference type="EMBL" id="UINC01001619">
    <property type="protein sequence ID" value="SUZ85072.1"/>
    <property type="molecule type" value="Genomic_DNA"/>
</dbReference>
<gene>
    <name evidence="1" type="ORF">METZ01_LOCUS37926</name>
</gene>
<name>A0A381R048_9ZZZZ</name>
<proteinExistence type="predicted"/>